<comment type="caution">
    <text evidence="1">The sequence shown here is derived from an EMBL/GenBank/DDBJ whole genome shotgun (WGS) entry which is preliminary data.</text>
</comment>
<dbReference type="OrthoDB" id="7366738at2"/>
<organism evidence="1 2">
    <name type="scientific">Falsochrobactrum ovis</name>
    <dbReference type="NCBI Taxonomy" id="1293442"/>
    <lineage>
        <taxon>Bacteria</taxon>
        <taxon>Pseudomonadati</taxon>
        <taxon>Pseudomonadota</taxon>
        <taxon>Alphaproteobacteria</taxon>
        <taxon>Hyphomicrobiales</taxon>
        <taxon>Brucellaceae</taxon>
        <taxon>Falsochrobactrum</taxon>
    </lineage>
</organism>
<name>A0A364JVR7_9HYPH</name>
<dbReference type="EMBL" id="QLMK01000005">
    <property type="protein sequence ID" value="RAK29148.1"/>
    <property type="molecule type" value="Genomic_DNA"/>
</dbReference>
<dbReference type="RefSeq" id="WP_111575299.1">
    <property type="nucleotide sequence ID" value="NZ_JBHEEY010000004.1"/>
</dbReference>
<reference evidence="1 2" key="1">
    <citation type="submission" date="2018-06" db="EMBL/GenBank/DDBJ databases">
        <title>Genomic Encyclopedia of Type Strains, Phase IV (KMG-IV): sequencing the most valuable type-strain genomes for metagenomic binning, comparative biology and taxonomic classification.</title>
        <authorList>
            <person name="Goeker M."/>
        </authorList>
    </citation>
    <scope>NUCLEOTIDE SEQUENCE [LARGE SCALE GENOMIC DNA]</scope>
    <source>
        <strain evidence="1 2">DSM 26720</strain>
    </source>
</reference>
<dbReference type="Pfam" id="PF24175">
    <property type="entry name" value="SU10_adaptor"/>
    <property type="match status" value="1"/>
</dbReference>
<dbReference type="InterPro" id="IPR056209">
    <property type="entry name" value="SU10_adaptor"/>
</dbReference>
<dbReference type="Proteomes" id="UP000249453">
    <property type="component" value="Unassembled WGS sequence"/>
</dbReference>
<dbReference type="AlphaFoldDB" id="A0A364JVR7"/>
<gene>
    <name evidence="1" type="ORF">C7374_105199</name>
</gene>
<evidence type="ECO:0000313" key="2">
    <source>
        <dbReference type="Proteomes" id="UP000249453"/>
    </source>
</evidence>
<accession>A0A364JVR7</accession>
<sequence length="204" mass="22749">MAIQNLADLRAAIQDWMYDRPDMAGACGTIIDLCHADLNKVLRTRRQLTDVTLALDANGQADLPDDYQQFRQVVSLSNPIRVLNFVVPDYRDYEHPFTASGLASDFSIDGNQITVRPNSTDDIRLTYWAKIPALVNDDDTNWLLQSDPGIYLYGSLKHAGIYMGDEQRAATAGAMFNGLLDALVREDNNAMYSSGRMRTRGVTP</sequence>
<keyword evidence="2" id="KW-1185">Reference proteome</keyword>
<protein>
    <submittedName>
        <fullName evidence="1">Uncharacterized protein</fullName>
    </submittedName>
</protein>
<proteinExistence type="predicted"/>
<evidence type="ECO:0000313" key="1">
    <source>
        <dbReference type="EMBL" id="RAK29148.1"/>
    </source>
</evidence>